<accession>A0A1H8RRI7</accession>
<feature type="transmembrane region" description="Helical" evidence="1">
    <location>
        <begin position="28"/>
        <end position="45"/>
    </location>
</feature>
<dbReference type="OrthoDB" id="7744846at2"/>
<feature type="transmembrane region" description="Helical" evidence="1">
    <location>
        <begin position="90"/>
        <end position="108"/>
    </location>
</feature>
<keyword evidence="1" id="KW-1133">Transmembrane helix</keyword>
<proteinExistence type="predicted"/>
<keyword evidence="1" id="KW-0812">Transmembrane</keyword>
<dbReference type="AlphaFoldDB" id="A0A1H8RRI7"/>
<feature type="transmembrane region" description="Helical" evidence="1">
    <location>
        <begin position="114"/>
        <end position="134"/>
    </location>
</feature>
<evidence type="ECO:0000313" key="2">
    <source>
        <dbReference type="EMBL" id="SEO69229.1"/>
    </source>
</evidence>
<dbReference type="Proteomes" id="UP000198893">
    <property type="component" value="Unassembled WGS sequence"/>
</dbReference>
<evidence type="ECO:0000256" key="1">
    <source>
        <dbReference type="SAM" id="Phobius"/>
    </source>
</evidence>
<dbReference type="EMBL" id="FODS01000009">
    <property type="protein sequence ID" value="SEO69229.1"/>
    <property type="molecule type" value="Genomic_DNA"/>
</dbReference>
<feature type="transmembrane region" description="Helical" evidence="1">
    <location>
        <begin position="51"/>
        <end position="78"/>
    </location>
</feature>
<evidence type="ECO:0000313" key="3">
    <source>
        <dbReference type="Proteomes" id="UP000198893"/>
    </source>
</evidence>
<organism evidence="2 3">
    <name type="scientific">Salinihabitans flavidus</name>
    <dbReference type="NCBI Taxonomy" id="569882"/>
    <lineage>
        <taxon>Bacteria</taxon>
        <taxon>Pseudomonadati</taxon>
        <taxon>Pseudomonadota</taxon>
        <taxon>Alphaproteobacteria</taxon>
        <taxon>Rhodobacterales</taxon>
        <taxon>Roseobacteraceae</taxon>
        <taxon>Salinihabitans</taxon>
    </lineage>
</organism>
<protein>
    <submittedName>
        <fullName evidence="2">Uncharacterized protein</fullName>
    </submittedName>
</protein>
<reference evidence="2 3" key="1">
    <citation type="submission" date="2016-10" db="EMBL/GenBank/DDBJ databases">
        <authorList>
            <person name="de Groot N.N."/>
        </authorList>
    </citation>
    <scope>NUCLEOTIDE SEQUENCE [LARGE SCALE GENOMIC DNA]</scope>
    <source>
        <strain evidence="2 3">DSM 27842</strain>
    </source>
</reference>
<gene>
    <name evidence="2" type="ORF">SAMN04490248_109108</name>
</gene>
<keyword evidence="1" id="KW-0472">Membrane</keyword>
<name>A0A1H8RRI7_9RHOB</name>
<keyword evidence="3" id="KW-1185">Reference proteome</keyword>
<dbReference type="RefSeq" id="WP_139196147.1">
    <property type="nucleotide sequence ID" value="NZ_FODS01000009.1"/>
</dbReference>
<sequence>MTSVWELLAGSITFAWLLARIPGLRGRALLACAMGLVLVAGTALADLQPGGIWIATFEPFGVMLPALCASALAAGAGWIAPPAVSRAEKLIWAALMLVVLLGAGGALPLHPYTWFYAGWESVLLVLCVAVWAFWRRQTLVLGAVALGQLMWLADVGSSNLYDHLAHTLLVPALAVSALWPGRTSGT</sequence>